<evidence type="ECO:0000313" key="2">
    <source>
        <dbReference type="EMBL" id="ACK59741.1"/>
    </source>
</evidence>
<dbReference type="HOGENOM" id="CLU_2448370_0_0_9"/>
<protein>
    <submittedName>
        <fullName evidence="2">Uncharacterized protein</fullName>
    </submittedName>
</protein>
<sequence length="89" mass="10345">MTSLISKSTTITPPLYKTQSYSSILNFNTPQLKEILSFFQFFFTMKESVVNANCVVNIIPKTKTVKMLKIVSIKLHSFLYIYFYFINTV</sequence>
<keyword evidence="1" id="KW-1133">Transmembrane helix</keyword>
<accession>B7HAQ9</accession>
<evidence type="ECO:0000256" key="1">
    <source>
        <dbReference type="SAM" id="Phobius"/>
    </source>
</evidence>
<proteinExistence type="predicted"/>
<dbReference type="KEGG" id="bcb:BCB4264_A3644"/>
<name>B7HAQ9_BACC4</name>
<dbReference type="Proteomes" id="UP000007096">
    <property type="component" value="Chromosome"/>
</dbReference>
<gene>
    <name evidence="2" type="ordered locus">BCB4264_A3644</name>
</gene>
<evidence type="ECO:0000313" key="3">
    <source>
        <dbReference type="Proteomes" id="UP000007096"/>
    </source>
</evidence>
<organism evidence="2 3">
    <name type="scientific">Bacillus cereus (strain B4264)</name>
    <dbReference type="NCBI Taxonomy" id="405532"/>
    <lineage>
        <taxon>Bacteria</taxon>
        <taxon>Bacillati</taxon>
        <taxon>Bacillota</taxon>
        <taxon>Bacilli</taxon>
        <taxon>Bacillales</taxon>
        <taxon>Bacillaceae</taxon>
        <taxon>Bacillus</taxon>
        <taxon>Bacillus cereus group</taxon>
    </lineage>
</organism>
<feature type="transmembrane region" description="Helical" evidence="1">
    <location>
        <begin position="67"/>
        <end position="86"/>
    </location>
</feature>
<dbReference type="EMBL" id="CP001176">
    <property type="protein sequence ID" value="ACK59741.1"/>
    <property type="molecule type" value="Genomic_DNA"/>
</dbReference>
<dbReference type="AlphaFoldDB" id="B7HAQ9"/>
<keyword evidence="1" id="KW-0812">Transmembrane</keyword>
<keyword evidence="1" id="KW-0472">Membrane</keyword>
<reference evidence="2 3" key="1">
    <citation type="submission" date="2008-10" db="EMBL/GenBank/DDBJ databases">
        <title>Genome sequence of Bacillus cereus B4264.</title>
        <authorList>
            <person name="Dodson R.J."/>
            <person name="Durkin A.S."/>
            <person name="Rosovitz M.J."/>
            <person name="Rasko D.A."/>
            <person name="Hoffmaster A."/>
            <person name="Ravel J."/>
            <person name="Sutton G."/>
        </authorList>
    </citation>
    <scope>NUCLEOTIDE SEQUENCE [LARGE SCALE GENOMIC DNA]</scope>
    <source>
        <strain evidence="2 3">B4264</strain>
    </source>
</reference>